<evidence type="ECO:0000256" key="2">
    <source>
        <dbReference type="SAM" id="Phobius"/>
    </source>
</evidence>
<dbReference type="EMBL" id="HBED01028882">
    <property type="protein sequence ID" value="CAD8315580.1"/>
    <property type="molecule type" value="Transcribed_RNA"/>
</dbReference>
<keyword evidence="2" id="KW-0812">Transmembrane</keyword>
<name>A0A7R9W6N5_9STRA</name>
<feature type="transmembrane region" description="Helical" evidence="2">
    <location>
        <begin position="54"/>
        <end position="76"/>
    </location>
</feature>
<organism evidence="3">
    <name type="scientific">Pseudictyota dubia</name>
    <dbReference type="NCBI Taxonomy" id="2749911"/>
    <lineage>
        <taxon>Eukaryota</taxon>
        <taxon>Sar</taxon>
        <taxon>Stramenopiles</taxon>
        <taxon>Ochrophyta</taxon>
        <taxon>Bacillariophyta</taxon>
        <taxon>Mediophyceae</taxon>
        <taxon>Biddulphiophycidae</taxon>
        <taxon>Eupodiscales</taxon>
        <taxon>Odontellaceae</taxon>
        <taxon>Pseudictyota</taxon>
    </lineage>
</organism>
<reference evidence="3" key="1">
    <citation type="submission" date="2021-01" db="EMBL/GenBank/DDBJ databases">
        <authorList>
            <person name="Corre E."/>
            <person name="Pelletier E."/>
            <person name="Niang G."/>
            <person name="Scheremetjew M."/>
            <person name="Finn R."/>
            <person name="Kale V."/>
            <person name="Holt S."/>
            <person name="Cochrane G."/>
            <person name="Meng A."/>
            <person name="Brown T."/>
            <person name="Cohen L."/>
        </authorList>
    </citation>
    <scope>NUCLEOTIDE SEQUENCE</scope>
    <source>
        <strain evidence="3">CCMP147</strain>
    </source>
</reference>
<dbReference type="AlphaFoldDB" id="A0A7R9W6N5"/>
<keyword evidence="2" id="KW-0472">Membrane</keyword>
<evidence type="ECO:0000313" key="3">
    <source>
        <dbReference type="EMBL" id="CAD8315580.1"/>
    </source>
</evidence>
<evidence type="ECO:0000256" key="1">
    <source>
        <dbReference type="SAM" id="MobiDB-lite"/>
    </source>
</evidence>
<proteinExistence type="predicted"/>
<feature type="region of interest" description="Disordered" evidence="1">
    <location>
        <begin position="28"/>
        <end position="50"/>
    </location>
</feature>
<gene>
    <name evidence="3" type="ORF">TDUB1175_LOCUS14372</name>
</gene>
<accession>A0A7R9W6N5</accession>
<protein>
    <submittedName>
        <fullName evidence="3">Uncharacterized protein</fullName>
    </submittedName>
</protein>
<keyword evidence="2" id="KW-1133">Transmembrane helix</keyword>
<sequence>MTTKVYYTSLDEETKVVNAESVDLPRAYRVDEKEEEENWDGDGTGRDRGQAKGAAAMCGLFGLLIGGPILAILAAFGGHRTAVHNGGPVGDLSRAFGDVALAAGDAAKESGLKEKGGDAVKSVARGIRESFR</sequence>